<dbReference type="InterPro" id="IPR039659">
    <property type="entry name" value="SPT5"/>
</dbReference>
<evidence type="ECO:0000256" key="1">
    <source>
        <dbReference type="SAM" id="MobiDB-lite"/>
    </source>
</evidence>
<evidence type="ECO:0000259" key="2">
    <source>
        <dbReference type="SMART" id="SM00739"/>
    </source>
</evidence>
<dbReference type="EMBL" id="JAPFFF010000011">
    <property type="protein sequence ID" value="KAK8878147.1"/>
    <property type="molecule type" value="Genomic_DNA"/>
</dbReference>
<keyword evidence="4" id="KW-1185">Reference proteome</keyword>
<protein>
    <recommendedName>
        <fullName evidence="2">KOW domain-containing protein</fullName>
    </recommendedName>
</protein>
<dbReference type="InterPro" id="IPR005824">
    <property type="entry name" value="KOW"/>
</dbReference>
<dbReference type="PANTHER" id="PTHR11125:SF7">
    <property type="entry name" value="TRANSCRIPTION ELONGATION FACTOR SPT5"/>
    <property type="match status" value="1"/>
</dbReference>
<name>A0ABR2JKG4_9EUKA</name>
<gene>
    <name evidence="3" type="ORF">M9Y10_004911</name>
</gene>
<feature type="region of interest" description="Disordered" evidence="1">
    <location>
        <begin position="497"/>
        <end position="530"/>
    </location>
</feature>
<dbReference type="PANTHER" id="PTHR11125">
    <property type="entry name" value="SUPPRESSOR OF TY 5"/>
    <property type="match status" value="1"/>
</dbReference>
<feature type="region of interest" description="Disordered" evidence="1">
    <location>
        <begin position="736"/>
        <end position="756"/>
    </location>
</feature>
<proteinExistence type="predicted"/>
<feature type="domain" description="KOW" evidence="2">
    <location>
        <begin position="607"/>
        <end position="634"/>
    </location>
</feature>
<dbReference type="SMART" id="SM00739">
    <property type="entry name" value="KOW"/>
    <property type="match status" value="3"/>
</dbReference>
<dbReference type="InterPro" id="IPR041973">
    <property type="entry name" value="KOW_Spt5_1"/>
</dbReference>
<organism evidence="3 4">
    <name type="scientific">Tritrichomonas musculus</name>
    <dbReference type="NCBI Taxonomy" id="1915356"/>
    <lineage>
        <taxon>Eukaryota</taxon>
        <taxon>Metamonada</taxon>
        <taxon>Parabasalia</taxon>
        <taxon>Tritrichomonadida</taxon>
        <taxon>Tritrichomonadidae</taxon>
        <taxon>Tritrichomonas</taxon>
    </lineage>
</organism>
<evidence type="ECO:0000313" key="4">
    <source>
        <dbReference type="Proteomes" id="UP001470230"/>
    </source>
</evidence>
<comment type="caution">
    <text evidence="3">The sequence shown here is derived from an EMBL/GenBank/DDBJ whole genome shotgun (WGS) entry which is preliminary data.</text>
</comment>
<feature type="compositionally biased region" description="Basic residues" evidence="1">
    <location>
        <begin position="505"/>
        <end position="515"/>
    </location>
</feature>
<feature type="region of interest" description="Disordered" evidence="1">
    <location>
        <begin position="329"/>
        <end position="351"/>
    </location>
</feature>
<feature type="compositionally biased region" description="Basic and acidic residues" evidence="1">
    <location>
        <begin position="408"/>
        <end position="428"/>
    </location>
</feature>
<feature type="compositionally biased region" description="Basic residues" evidence="1">
    <location>
        <begin position="740"/>
        <end position="756"/>
    </location>
</feature>
<evidence type="ECO:0000313" key="3">
    <source>
        <dbReference type="EMBL" id="KAK8878147.1"/>
    </source>
</evidence>
<feature type="region of interest" description="Disordered" evidence="1">
    <location>
        <begin position="383"/>
        <end position="435"/>
    </location>
</feature>
<dbReference type="CDD" id="cd06081">
    <property type="entry name" value="KOW_Spt5_1"/>
    <property type="match status" value="1"/>
</dbReference>
<feature type="compositionally biased region" description="Basic and acidic residues" evidence="1">
    <location>
        <begin position="383"/>
        <end position="398"/>
    </location>
</feature>
<accession>A0ABR2JKG4</accession>
<feature type="compositionally biased region" description="Acidic residues" evidence="1">
    <location>
        <begin position="336"/>
        <end position="347"/>
    </location>
</feature>
<dbReference type="Proteomes" id="UP001470230">
    <property type="component" value="Unassembled WGS sequence"/>
</dbReference>
<feature type="domain" description="KOW" evidence="2">
    <location>
        <begin position="162"/>
        <end position="189"/>
    </location>
</feature>
<feature type="domain" description="KOW" evidence="2">
    <location>
        <begin position="431"/>
        <end position="458"/>
    </location>
</feature>
<reference evidence="3 4" key="1">
    <citation type="submission" date="2024-04" db="EMBL/GenBank/DDBJ databases">
        <title>Tritrichomonas musculus Genome.</title>
        <authorList>
            <person name="Alves-Ferreira E."/>
            <person name="Grigg M."/>
            <person name="Lorenzi H."/>
            <person name="Galac M."/>
        </authorList>
    </citation>
    <scope>NUCLEOTIDE SEQUENCE [LARGE SCALE GENOMIC DNA]</scope>
    <source>
        <strain evidence="3 4">EAF2021</strain>
    </source>
</reference>
<sequence>MIPSKFGMAPINTNLVSHHKNFNEPTETIFAQPNNSQSNQKYISQIIHTADPLLPIQKEREAQLLKGAIPKICSVSFYPQGNEFYIQPIYDFYEKNPAPLITSFFTVSDEPCTIFFECEDPNKLLLYLKRIPELPDIAISPQILSNSNQFIQLFCNFNIYCHIQPGKFVQVSDPEFQGDYAQIVSVNKERKKCLLKLIPRIDYEKIANYHCTSQLQLNDLMPDIYRPPKALFDKEKLLKINSNIEFGSKTIQLDNSEIELVTWSGKKFYGSFQYKSFHFDAIKTIFPNIPFEELDQFRSNIYSKEKHIRGFVENCELLYSELNKSSNITPSNSTEIELEKEEPEIIEEPEKPIEPIIQIIKTQKKKKSFFSVSKDPEVKQKIENSLKKERSNESKTLSKPEPTPEPINETKKESKKESKKEHKKEDPPPPKILPGMTVIPNYGQFAGLLCKVKSVEDDFVTAEVDDTLVSIQAQDFTLTDLYIEEKEDTCDIAIQSDPIEEIKKTPPKKQHKPHKKEHDALTNEPPLPAPKPEYESVEIQLDPIEDDFIPRENDLIMLSTGEEAMVIDESTIIRSSDGNKKKIKGSEILQSTVIPDCNSVSDSKGDRLSANEEVKITRGRHAGHFAQIVHVGTNCLFVRFNNEICTVKPEDTKKLNEDAQKVETEDILGEQIVLLKNDQVASKPMTIERIGTDGNIYVENTNNDPAKPRNFSVKMRAYQTKWMFHDDVPVEMRMREGGFARKKPKKKSFHDKRRKY</sequence>